<dbReference type="Pfam" id="PF09084">
    <property type="entry name" value="NMT1"/>
    <property type="match status" value="1"/>
</dbReference>
<sequence length="329" mass="36551">MKLKHILTAVIIVLGLALAAILIIPLVKLSRPVQVKVLVEPSVSSVPVYYAQEKGIFEDKAVKVEATIERVEDPQKALEALVAGQADFALVPWPEALRWMSERGDTLLCFFAVEFKVATPQEGLFPRKGLRFDKISDLEGKTVGLTPGTETAMRAAIVSTEIDPATVTIKVYPSEKLLAALESEEVDLILPLEPYFTLAKGHLSEPFAEGAMFLKWINSPYLGSGLFVTTEYFHDNELAVKRMNKAMELTYLEMAKNTDTARAVLARAFGIEDKPLIERLNLPGFQRTHEIDQNAIQELADKLEIYGAIPKGLNTMDMKVVIPKEELRD</sequence>
<dbReference type="InterPro" id="IPR015168">
    <property type="entry name" value="SsuA/THI5"/>
</dbReference>
<dbReference type="PANTHER" id="PTHR30024">
    <property type="entry name" value="ALIPHATIC SULFONATES-BINDING PROTEIN-RELATED"/>
    <property type="match status" value="1"/>
</dbReference>
<accession>A0A532VAE7</accession>
<proteinExistence type="predicted"/>
<evidence type="ECO:0000313" key="2">
    <source>
        <dbReference type="EMBL" id="TKJ44180.1"/>
    </source>
</evidence>
<name>A0A532VAE7_UNCT6</name>
<gene>
    <name evidence="2" type="ORF">CEE36_00095</name>
</gene>
<dbReference type="SUPFAM" id="SSF53850">
    <property type="entry name" value="Periplasmic binding protein-like II"/>
    <property type="match status" value="1"/>
</dbReference>
<dbReference type="EMBL" id="NJBO01000001">
    <property type="protein sequence ID" value="TKJ44180.1"/>
    <property type="molecule type" value="Genomic_DNA"/>
</dbReference>
<comment type="caution">
    <text evidence="2">The sequence shown here is derived from an EMBL/GenBank/DDBJ whole genome shotgun (WGS) entry which is preliminary data.</text>
</comment>
<dbReference type="Gene3D" id="3.40.190.10">
    <property type="entry name" value="Periplasmic binding protein-like II"/>
    <property type="match status" value="2"/>
</dbReference>
<feature type="domain" description="SsuA/THI5-like" evidence="1">
    <location>
        <begin position="45"/>
        <end position="260"/>
    </location>
</feature>
<dbReference type="AlphaFoldDB" id="A0A532VAE7"/>
<evidence type="ECO:0000259" key="1">
    <source>
        <dbReference type="Pfam" id="PF09084"/>
    </source>
</evidence>
<protein>
    <recommendedName>
        <fullName evidence="1">SsuA/THI5-like domain-containing protein</fullName>
    </recommendedName>
</protein>
<reference evidence="2 3" key="1">
    <citation type="submission" date="2017-06" db="EMBL/GenBank/DDBJ databases">
        <title>Novel microbial phyla capable of carbon fixation and sulfur reduction in deep-sea sediments.</title>
        <authorList>
            <person name="Huang J."/>
            <person name="Baker B."/>
            <person name="Wang Y."/>
        </authorList>
    </citation>
    <scope>NUCLEOTIDE SEQUENCE [LARGE SCALE GENOMIC DNA]</scope>
    <source>
        <strain evidence="2">B3_TA06</strain>
    </source>
</reference>
<dbReference type="Proteomes" id="UP000317778">
    <property type="component" value="Unassembled WGS sequence"/>
</dbReference>
<organism evidence="2 3">
    <name type="scientific">candidate division TA06 bacterium B3_TA06</name>
    <dbReference type="NCBI Taxonomy" id="2012487"/>
    <lineage>
        <taxon>Bacteria</taxon>
        <taxon>Bacteria division TA06</taxon>
    </lineage>
</organism>
<evidence type="ECO:0000313" key="3">
    <source>
        <dbReference type="Proteomes" id="UP000317778"/>
    </source>
</evidence>